<evidence type="ECO:0000256" key="2">
    <source>
        <dbReference type="ARBA" id="ARBA00022487"/>
    </source>
</evidence>
<keyword evidence="3" id="KW-0378">Hydrolase</keyword>
<dbReference type="GO" id="GO:0019695">
    <property type="term" value="P:choline metabolic process"/>
    <property type="evidence" value="ECO:0007669"/>
    <property type="project" value="TreeGrafter"/>
</dbReference>
<feature type="chain" id="PRO_5035823038" evidence="5">
    <location>
        <begin position="23"/>
        <end position="376"/>
    </location>
</feature>
<reference evidence="7" key="2">
    <citation type="submission" date="2020-06" db="EMBL/GenBank/DDBJ databases">
        <authorList>
            <person name="Sheffer M."/>
        </authorList>
    </citation>
    <scope>NUCLEOTIDE SEQUENCE</scope>
</reference>
<feature type="signal peptide" evidence="5">
    <location>
        <begin position="1"/>
        <end position="22"/>
    </location>
</feature>
<dbReference type="PANTHER" id="PTHR43918:SF4">
    <property type="entry name" value="CARBOXYLIC ESTER HYDROLASE"/>
    <property type="match status" value="1"/>
</dbReference>
<comment type="caution">
    <text evidence="7">The sequence shown here is derived from an EMBL/GenBank/DDBJ whole genome shotgun (WGS) entry which is preliminary data.</text>
</comment>
<dbReference type="GO" id="GO:0005615">
    <property type="term" value="C:extracellular space"/>
    <property type="evidence" value="ECO:0007669"/>
    <property type="project" value="TreeGrafter"/>
</dbReference>
<evidence type="ECO:0000256" key="4">
    <source>
        <dbReference type="ARBA" id="ARBA00023180"/>
    </source>
</evidence>
<gene>
    <name evidence="7" type="ORF">HNY73_017801</name>
</gene>
<keyword evidence="2" id="KW-0719">Serine esterase</keyword>
<evidence type="ECO:0000313" key="8">
    <source>
        <dbReference type="Proteomes" id="UP000807504"/>
    </source>
</evidence>
<proteinExistence type="inferred from homology"/>
<protein>
    <submittedName>
        <fullName evidence="7">Acetylcholinesterase-1 like protein</fullName>
    </submittedName>
</protein>
<organism evidence="7 8">
    <name type="scientific">Argiope bruennichi</name>
    <name type="common">Wasp spider</name>
    <name type="synonym">Aranea bruennichi</name>
    <dbReference type="NCBI Taxonomy" id="94029"/>
    <lineage>
        <taxon>Eukaryota</taxon>
        <taxon>Metazoa</taxon>
        <taxon>Ecdysozoa</taxon>
        <taxon>Arthropoda</taxon>
        <taxon>Chelicerata</taxon>
        <taxon>Arachnida</taxon>
        <taxon>Araneae</taxon>
        <taxon>Araneomorphae</taxon>
        <taxon>Entelegynae</taxon>
        <taxon>Araneoidea</taxon>
        <taxon>Araneidae</taxon>
        <taxon>Argiope</taxon>
    </lineage>
</organism>
<dbReference type="GO" id="GO:0003990">
    <property type="term" value="F:acetylcholinesterase activity"/>
    <property type="evidence" value="ECO:0007669"/>
    <property type="project" value="TreeGrafter"/>
</dbReference>
<dbReference type="SUPFAM" id="SSF53474">
    <property type="entry name" value="alpha/beta-Hydrolases"/>
    <property type="match status" value="1"/>
</dbReference>
<comment type="similarity">
    <text evidence="1">Belongs to the type-B carboxylesterase/lipase family.</text>
</comment>
<keyword evidence="8" id="KW-1185">Reference proteome</keyword>
<evidence type="ECO:0000313" key="7">
    <source>
        <dbReference type="EMBL" id="KAF8770244.1"/>
    </source>
</evidence>
<dbReference type="EMBL" id="JABXBU010002228">
    <property type="protein sequence ID" value="KAF8770244.1"/>
    <property type="molecule type" value="Genomic_DNA"/>
</dbReference>
<accession>A0A8T0EEW2</accession>
<evidence type="ECO:0000256" key="1">
    <source>
        <dbReference type="ARBA" id="ARBA00005964"/>
    </source>
</evidence>
<dbReference type="Proteomes" id="UP000807504">
    <property type="component" value="Unassembled WGS sequence"/>
</dbReference>
<evidence type="ECO:0000259" key="6">
    <source>
        <dbReference type="Pfam" id="PF00135"/>
    </source>
</evidence>
<dbReference type="GO" id="GO:0006581">
    <property type="term" value="P:acetylcholine catabolic process"/>
    <property type="evidence" value="ECO:0007669"/>
    <property type="project" value="TreeGrafter"/>
</dbReference>
<feature type="domain" description="Carboxylesterase type B" evidence="6">
    <location>
        <begin position="28"/>
        <end position="271"/>
    </location>
</feature>
<reference evidence="7" key="1">
    <citation type="journal article" date="2020" name="bioRxiv">
        <title>Chromosome-level reference genome of the European wasp spider Argiope bruennichi: a resource for studies on range expansion and evolutionary adaptation.</title>
        <authorList>
            <person name="Sheffer M.M."/>
            <person name="Hoppe A."/>
            <person name="Krehenwinkel H."/>
            <person name="Uhl G."/>
            <person name="Kuss A.W."/>
            <person name="Jensen L."/>
            <person name="Jensen C."/>
            <person name="Gillespie R.G."/>
            <person name="Hoff K.J."/>
            <person name="Prost S."/>
        </authorList>
    </citation>
    <scope>NUCLEOTIDE SEQUENCE</scope>
</reference>
<dbReference type="InterPro" id="IPR029058">
    <property type="entry name" value="AB_hydrolase_fold"/>
</dbReference>
<dbReference type="GO" id="GO:0005886">
    <property type="term" value="C:plasma membrane"/>
    <property type="evidence" value="ECO:0007669"/>
    <property type="project" value="TreeGrafter"/>
</dbReference>
<evidence type="ECO:0000256" key="5">
    <source>
        <dbReference type="SAM" id="SignalP"/>
    </source>
</evidence>
<dbReference type="InterPro" id="IPR002018">
    <property type="entry name" value="CarbesteraseB"/>
</dbReference>
<keyword evidence="5" id="KW-0732">Signal</keyword>
<dbReference type="Pfam" id="PF00135">
    <property type="entry name" value="COesterase"/>
    <property type="match status" value="1"/>
</dbReference>
<evidence type="ECO:0000256" key="3">
    <source>
        <dbReference type="ARBA" id="ARBA00022801"/>
    </source>
</evidence>
<sequence>MKIDVPFLLILCQGIILFSANGVSSEAVVQMGDSLVIGETIQFGENNVNQYLAIPPVGNLRFKPTVPLKGFPQILQAKYMPPACHQYTDMPFPWYFNDPIKSENCLYLNIWTPADASPQNPKPVLFWIPSGQFRFGSTTLSFYSGLVLSSEGNVIVVTIGYRLGSFGFLYTGTDDAPGNAGLWDILTGLRWVKNNIGYFGGDPSQITIGGESSSAVIVGRITESPLVTWLYSRLIMESGSPANLQTEFSGINLKQSKELAKKLGCATDDQDIGDLQLTILESDKLGFFGDKNTPFTREIALDATNKFIEFHPDLQSAEKYYVPAIDLESVLKNKVYERVPDDDTHLFRHDIYTGFGDLDLVCPTVYFADQCAKSRK</sequence>
<name>A0A8T0EEW2_ARGBR</name>
<keyword evidence="4" id="KW-0325">Glycoprotein</keyword>
<dbReference type="AlphaFoldDB" id="A0A8T0EEW2"/>
<dbReference type="Gene3D" id="3.40.50.1820">
    <property type="entry name" value="alpha/beta hydrolase"/>
    <property type="match status" value="1"/>
</dbReference>
<dbReference type="PANTHER" id="PTHR43918">
    <property type="entry name" value="ACETYLCHOLINESTERASE"/>
    <property type="match status" value="1"/>
</dbReference>
<dbReference type="InterPro" id="IPR050654">
    <property type="entry name" value="AChE-related_enzymes"/>
</dbReference>